<dbReference type="SUPFAM" id="SSF52540">
    <property type="entry name" value="P-loop containing nucleoside triphosphate hydrolases"/>
    <property type="match status" value="1"/>
</dbReference>
<gene>
    <name evidence="7" type="ORF">HF526_21520</name>
</gene>
<comment type="similarity">
    <text evidence="1">Belongs to the ABC transporter superfamily.</text>
</comment>
<evidence type="ECO:0000313" key="8">
    <source>
        <dbReference type="Proteomes" id="UP000820669"/>
    </source>
</evidence>
<evidence type="ECO:0000256" key="5">
    <source>
        <dbReference type="ARBA" id="ARBA00022970"/>
    </source>
</evidence>
<evidence type="ECO:0000259" key="6">
    <source>
        <dbReference type="PROSITE" id="PS50893"/>
    </source>
</evidence>
<feature type="domain" description="ABC transporter" evidence="6">
    <location>
        <begin position="3"/>
        <end position="236"/>
    </location>
</feature>
<dbReference type="InterPro" id="IPR017871">
    <property type="entry name" value="ABC_transporter-like_CS"/>
</dbReference>
<evidence type="ECO:0000256" key="3">
    <source>
        <dbReference type="ARBA" id="ARBA00022741"/>
    </source>
</evidence>
<reference evidence="7 8" key="1">
    <citation type="submission" date="2020-04" db="EMBL/GenBank/DDBJ databases">
        <authorList>
            <person name="Klaysubun C."/>
            <person name="Duangmal K."/>
            <person name="Lipun K."/>
        </authorList>
    </citation>
    <scope>NUCLEOTIDE SEQUENCE [LARGE SCALE GENOMIC DNA]</scope>
    <source>
        <strain evidence="7 8">K10HN5</strain>
    </source>
</reference>
<dbReference type="Proteomes" id="UP000820669">
    <property type="component" value="Unassembled WGS sequence"/>
</dbReference>
<dbReference type="PROSITE" id="PS00211">
    <property type="entry name" value="ABC_TRANSPORTER_1"/>
    <property type="match status" value="1"/>
</dbReference>
<dbReference type="Gene3D" id="3.40.50.300">
    <property type="entry name" value="P-loop containing nucleotide triphosphate hydrolases"/>
    <property type="match status" value="1"/>
</dbReference>
<name>A0ABX1SE89_9PSEU</name>
<accession>A0ABX1SE89</accession>
<dbReference type="Pfam" id="PF00005">
    <property type="entry name" value="ABC_tran"/>
    <property type="match status" value="1"/>
</dbReference>
<keyword evidence="5" id="KW-0029">Amino-acid transport</keyword>
<keyword evidence="3" id="KW-0547">Nucleotide-binding</keyword>
<dbReference type="PANTHER" id="PTHR43820:SF4">
    <property type="entry name" value="HIGH-AFFINITY BRANCHED-CHAIN AMINO ACID TRANSPORT ATP-BINDING PROTEIN LIVF"/>
    <property type="match status" value="1"/>
</dbReference>
<dbReference type="RefSeq" id="WP_169383360.1">
    <property type="nucleotide sequence ID" value="NZ_JAAXLA010000044.1"/>
</dbReference>
<dbReference type="InterPro" id="IPR003439">
    <property type="entry name" value="ABC_transporter-like_ATP-bd"/>
</dbReference>
<evidence type="ECO:0000256" key="1">
    <source>
        <dbReference type="ARBA" id="ARBA00005417"/>
    </source>
</evidence>
<dbReference type="EMBL" id="JAAXLA010000044">
    <property type="protein sequence ID" value="NMH99876.1"/>
    <property type="molecule type" value="Genomic_DNA"/>
</dbReference>
<dbReference type="GO" id="GO:0005524">
    <property type="term" value="F:ATP binding"/>
    <property type="evidence" value="ECO:0007669"/>
    <property type="project" value="UniProtKB-KW"/>
</dbReference>
<keyword evidence="2" id="KW-0813">Transport</keyword>
<sequence length="265" mass="27548">MTLSIANLDVRYGAVRALRGVSLRAETGRATALIGANGAGKTSLLRTVAGLHRPAGGRVELDGADITGAPAHRLARRGVCLVPEGRQLFTELTVAENLRMGLHGTGVRGAEANARIEEACGLFPALHDALGRRSGLLSGGQQQMVAIARALVRRPSVLLLDEPSLGLAPRLVTEILTTVRRLADDGVTVLLAEQNAAATLRVAHRGVVVQNGEIVRDDEAAALLADDEVSRHYLGSSAPPASDDAGYAGTPAELPAVLRGPLLPS</sequence>
<keyword evidence="8" id="KW-1185">Reference proteome</keyword>
<evidence type="ECO:0000256" key="4">
    <source>
        <dbReference type="ARBA" id="ARBA00022840"/>
    </source>
</evidence>
<protein>
    <submittedName>
        <fullName evidence="7">ABC transporter ATP-binding protein</fullName>
    </submittedName>
</protein>
<proteinExistence type="inferred from homology"/>
<dbReference type="PANTHER" id="PTHR43820">
    <property type="entry name" value="HIGH-AFFINITY BRANCHED-CHAIN AMINO ACID TRANSPORT ATP-BINDING PROTEIN LIVF"/>
    <property type="match status" value="1"/>
</dbReference>
<dbReference type="SMART" id="SM00382">
    <property type="entry name" value="AAA"/>
    <property type="match status" value="1"/>
</dbReference>
<comment type="caution">
    <text evidence="7">The sequence shown here is derived from an EMBL/GenBank/DDBJ whole genome shotgun (WGS) entry which is preliminary data.</text>
</comment>
<dbReference type="InterPro" id="IPR052156">
    <property type="entry name" value="BCAA_Transport_ATP-bd_LivF"/>
</dbReference>
<dbReference type="CDD" id="cd03224">
    <property type="entry name" value="ABC_TM1139_LivF_branched"/>
    <property type="match status" value="1"/>
</dbReference>
<dbReference type="InterPro" id="IPR003593">
    <property type="entry name" value="AAA+_ATPase"/>
</dbReference>
<organism evidence="7 8">
    <name type="scientific">Pseudonocardia acidicola</name>
    <dbReference type="NCBI Taxonomy" id="2724939"/>
    <lineage>
        <taxon>Bacteria</taxon>
        <taxon>Bacillati</taxon>
        <taxon>Actinomycetota</taxon>
        <taxon>Actinomycetes</taxon>
        <taxon>Pseudonocardiales</taxon>
        <taxon>Pseudonocardiaceae</taxon>
        <taxon>Pseudonocardia</taxon>
    </lineage>
</organism>
<evidence type="ECO:0000313" key="7">
    <source>
        <dbReference type="EMBL" id="NMH99876.1"/>
    </source>
</evidence>
<keyword evidence="4 7" id="KW-0067">ATP-binding</keyword>
<evidence type="ECO:0000256" key="2">
    <source>
        <dbReference type="ARBA" id="ARBA00022448"/>
    </source>
</evidence>
<dbReference type="InterPro" id="IPR027417">
    <property type="entry name" value="P-loop_NTPase"/>
</dbReference>
<dbReference type="PROSITE" id="PS50893">
    <property type="entry name" value="ABC_TRANSPORTER_2"/>
    <property type="match status" value="1"/>
</dbReference>